<comment type="caution">
    <text evidence="2">The sequence shown here is derived from an EMBL/GenBank/DDBJ whole genome shotgun (WGS) entry which is preliminary data.</text>
</comment>
<dbReference type="PANTHER" id="PTHR46553">
    <property type="entry name" value="ADENINE NUCLEOTIDE ALPHA HYDROLASES-LIKE SUPERFAMILY PROTEIN"/>
    <property type="match status" value="1"/>
</dbReference>
<keyword evidence="1" id="KW-0472">Membrane</keyword>
<dbReference type="PANTHER" id="PTHR46553:SF3">
    <property type="entry name" value="ADENINE NUCLEOTIDE ALPHA HYDROLASES-LIKE SUPERFAMILY PROTEIN"/>
    <property type="match status" value="1"/>
</dbReference>
<keyword evidence="1" id="KW-1133">Transmembrane helix</keyword>
<reference evidence="2 3" key="1">
    <citation type="journal article" date="2021" name="Commun. Biol.">
        <title>The genome of Shorea leprosula (Dipterocarpaceae) highlights the ecological relevance of drought in aseasonal tropical rainforests.</title>
        <authorList>
            <person name="Ng K.K.S."/>
            <person name="Kobayashi M.J."/>
            <person name="Fawcett J.A."/>
            <person name="Hatakeyama M."/>
            <person name="Paape T."/>
            <person name="Ng C.H."/>
            <person name="Ang C.C."/>
            <person name="Tnah L.H."/>
            <person name="Lee C.T."/>
            <person name="Nishiyama T."/>
            <person name="Sese J."/>
            <person name="O'Brien M.J."/>
            <person name="Copetti D."/>
            <person name="Mohd Noor M.I."/>
            <person name="Ong R.C."/>
            <person name="Putra M."/>
            <person name="Sireger I.Z."/>
            <person name="Indrioko S."/>
            <person name="Kosugi Y."/>
            <person name="Izuno A."/>
            <person name="Isagi Y."/>
            <person name="Lee S.L."/>
            <person name="Shimizu K.K."/>
        </authorList>
    </citation>
    <scope>NUCLEOTIDE SEQUENCE [LARGE SCALE GENOMIC DNA]</scope>
    <source>
        <strain evidence="2">214</strain>
    </source>
</reference>
<dbReference type="EMBL" id="BPVZ01001178">
    <property type="protein sequence ID" value="GKV53237.1"/>
    <property type="molecule type" value="Genomic_DNA"/>
</dbReference>
<keyword evidence="3" id="KW-1185">Reference proteome</keyword>
<gene>
    <name evidence="2" type="ORF">SLEP1_g59772</name>
</gene>
<dbReference type="AlphaFoldDB" id="A0AAV5MXW6"/>
<dbReference type="Proteomes" id="UP001054252">
    <property type="component" value="Unassembled WGS sequence"/>
</dbReference>
<evidence type="ECO:0000313" key="2">
    <source>
        <dbReference type="EMBL" id="GKV53237.1"/>
    </source>
</evidence>
<proteinExistence type="predicted"/>
<sequence length="86" mass="9677">MAEKQVMTVAVDDSKHSAYALEWMLGHFFVPLCDTALFKLVIVHAKPSATFAISLAGPGCYACGFQYFYLLILSNIFSFLLNFVWF</sequence>
<protein>
    <submittedName>
        <fullName evidence="2">Uncharacterized protein</fullName>
    </submittedName>
</protein>
<keyword evidence="1" id="KW-0812">Transmembrane</keyword>
<evidence type="ECO:0000256" key="1">
    <source>
        <dbReference type="SAM" id="Phobius"/>
    </source>
</evidence>
<organism evidence="2 3">
    <name type="scientific">Rubroshorea leprosula</name>
    <dbReference type="NCBI Taxonomy" id="152421"/>
    <lineage>
        <taxon>Eukaryota</taxon>
        <taxon>Viridiplantae</taxon>
        <taxon>Streptophyta</taxon>
        <taxon>Embryophyta</taxon>
        <taxon>Tracheophyta</taxon>
        <taxon>Spermatophyta</taxon>
        <taxon>Magnoliopsida</taxon>
        <taxon>eudicotyledons</taxon>
        <taxon>Gunneridae</taxon>
        <taxon>Pentapetalae</taxon>
        <taxon>rosids</taxon>
        <taxon>malvids</taxon>
        <taxon>Malvales</taxon>
        <taxon>Dipterocarpaceae</taxon>
        <taxon>Rubroshorea</taxon>
    </lineage>
</organism>
<accession>A0AAV5MXW6</accession>
<evidence type="ECO:0000313" key="3">
    <source>
        <dbReference type="Proteomes" id="UP001054252"/>
    </source>
</evidence>
<feature type="transmembrane region" description="Helical" evidence="1">
    <location>
        <begin position="67"/>
        <end position="85"/>
    </location>
</feature>
<name>A0AAV5MXW6_9ROSI</name>